<organism evidence="2 3">
    <name type="scientific">Spinacia oleracea</name>
    <name type="common">Spinach</name>
    <dbReference type="NCBI Taxonomy" id="3562"/>
    <lineage>
        <taxon>Eukaryota</taxon>
        <taxon>Viridiplantae</taxon>
        <taxon>Streptophyta</taxon>
        <taxon>Embryophyta</taxon>
        <taxon>Tracheophyta</taxon>
        <taxon>Spermatophyta</taxon>
        <taxon>Magnoliopsida</taxon>
        <taxon>eudicotyledons</taxon>
        <taxon>Gunneridae</taxon>
        <taxon>Pentapetalae</taxon>
        <taxon>Caryophyllales</taxon>
        <taxon>Chenopodiaceae</taxon>
        <taxon>Chenopodioideae</taxon>
        <taxon>Anserineae</taxon>
        <taxon>Spinacia</taxon>
    </lineage>
</organism>
<evidence type="ECO:0000256" key="1">
    <source>
        <dbReference type="SAM" id="MobiDB-lite"/>
    </source>
</evidence>
<name>A0ABM3QXI5_SPIOL</name>
<protein>
    <submittedName>
        <fullName evidence="3">Uncharacterized protein</fullName>
    </submittedName>
</protein>
<feature type="compositionally biased region" description="Basic residues" evidence="1">
    <location>
        <begin position="1"/>
        <end position="15"/>
    </location>
</feature>
<reference evidence="2" key="1">
    <citation type="journal article" date="2021" name="Nat. Commun.">
        <title>Genomic analyses provide insights into spinach domestication and the genetic basis of agronomic traits.</title>
        <authorList>
            <person name="Cai X."/>
            <person name="Sun X."/>
            <person name="Xu C."/>
            <person name="Sun H."/>
            <person name="Wang X."/>
            <person name="Ge C."/>
            <person name="Zhang Z."/>
            <person name="Wang Q."/>
            <person name="Fei Z."/>
            <person name="Jiao C."/>
            <person name="Wang Q."/>
        </authorList>
    </citation>
    <scope>NUCLEOTIDE SEQUENCE [LARGE SCALE GENOMIC DNA]</scope>
    <source>
        <strain evidence="2">cv. Varoflay</strain>
    </source>
</reference>
<dbReference type="Proteomes" id="UP000813463">
    <property type="component" value="Chromosome 6"/>
</dbReference>
<gene>
    <name evidence="3" type="primary">LOC130463068</name>
</gene>
<feature type="region of interest" description="Disordered" evidence="1">
    <location>
        <begin position="1"/>
        <end position="46"/>
    </location>
</feature>
<keyword evidence="2" id="KW-1185">Reference proteome</keyword>
<sequence>MVTPPPKKKGKPHHGKGSEKGSTKGSCVLKKGSGSKNKDTSKSDNPIGSKVDVLRVECELLSYMMSNMPKFSSALSLPASIFSYKKDTLTSVKSRDISEFLTKDFASIKVLQVYMMYLYHEYICPLKLSHINFLCRDAISCATMKKNRLSVIDYIKDAFLNERKRMCS</sequence>
<reference evidence="3" key="2">
    <citation type="submission" date="2025-08" db="UniProtKB">
        <authorList>
            <consortium name="RefSeq"/>
        </authorList>
    </citation>
    <scope>IDENTIFICATION</scope>
    <source>
        <tissue evidence="3">Leaf</tissue>
    </source>
</reference>
<dbReference type="GeneID" id="130463068"/>
<evidence type="ECO:0000313" key="2">
    <source>
        <dbReference type="Proteomes" id="UP000813463"/>
    </source>
</evidence>
<accession>A0ABM3QXI5</accession>
<evidence type="ECO:0000313" key="3">
    <source>
        <dbReference type="RefSeq" id="XP_056688074.1"/>
    </source>
</evidence>
<proteinExistence type="predicted"/>
<dbReference type="RefSeq" id="XP_056688074.1">
    <property type="nucleotide sequence ID" value="XM_056832096.1"/>
</dbReference>